<gene>
    <name evidence="1" type="ORF">Ami103574_09620</name>
</gene>
<dbReference type="PROSITE" id="PS51257">
    <property type="entry name" value="PROKAR_LIPOPROTEIN"/>
    <property type="match status" value="1"/>
</dbReference>
<protein>
    <submittedName>
        <fullName evidence="1">Uncharacterized protein</fullName>
    </submittedName>
</protein>
<dbReference type="EMBL" id="CP048649">
    <property type="protein sequence ID" value="QIB69574.1"/>
    <property type="molecule type" value="Genomic_DNA"/>
</dbReference>
<name>A0A858BXY4_9FIRM</name>
<organism evidence="1 2">
    <name type="scientific">Aminipila butyrica</name>
    <dbReference type="NCBI Taxonomy" id="433296"/>
    <lineage>
        <taxon>Bacteria</taxon>
        <taxon>Bacillati</taxon>
        <taxon>Bacillota</taxon>
        <taxon>Clostridia</taxon>
        <taxon>Peptostreptococcales</taxon>
        <taxon>Anaerovoracaceae</taxon>
        <taxon>Aminipila</taxon>
    </lineage>
</organism>
<reference evidence="1 2" key="1">
    <citation type="submission" date="2020-02" db="EMBL/GenBank/DDBJ databases">
        <authorList>
            <person name="Kim Y.B."/>
            <person name="Roh S.W."/>
        </authorList>
    </citation>
    <scope>NUCLEOTIDE SEQUENCE [LARGE SCALE GENOMIC DNA]</scope>
    <source>
        <strain evidence="1 2">DSM 103574</strain>
    </source>
</reference>
<dbReference type="RefSeq" id="WP_163066815.1">
    <property type="nucleotide sequence ID" value="NZ_CP048649.1"/>
</dbReference>
<dbReference type="AlphaFoldDB" id="A0A858BXY4"/>
<proteinExistence type="predicted"/>
<accession>A0A858BXY4</accession>
<evidence type="ECO:0000313" key="1">
    <source>
        <dbReference type="EMBL" id="QIB69574.1"/>
    </source>
</evidence>
<sequence length="355" mass="39698">MNRGKNGQKRLLLFLLILTAAVIAGGCTLANPDLQQLKDGDQLTGIFIIYTQDLRNYEMQEGDTLYYQEKKLVRADGSVEQLTDQEIQKLNGDWTLEGKKEADGSYTFGDLDGYYMGYSLIRQMIDGAPSSHTEIHASESIYDTHMAVTANGSEDGSTANENIYALTGTLSIPANGGDQLIYPVYRRADGSVYLTSSSDRTLIADNQYRSGQQTYSMSESYETSLTATGDTERGSKITNSFSLILEPINLLQRADILQMDEQHRLVSRTQLNFSAESGNLVEGDQKLILDEKTDYVIIEEHFKEEDGTLRLQRTIYDWASNGNSANEGEENLMTHTFRRTGENGKIQLIVLNVER</sequence>
<dbReference type="Proteomes" id="UP000466848">
    <property type="component" value="Chromosome"/>
</dbReference>
<dbReference type="KEGG" id="abut:Ami103574_09620"/>
<keyword evidence="2" id="KW-1185">Reference proteome</keyword>
<evidence type="ECO:0000313" key="2">
    <source>
        <dbReference type="Proteomes" id="UP000466848"/>
    </source>
</evidence>